<accession>A0A7D5GB01</accession>
<name>A0A7D5GB01_9EURY</name>
<dbReference type="Pfam" id="PF13483">
    <property type="entry name" value="Lactamase_B_3"/>
    <property type="match status" value="1"/>
</dbReference>
<keyword evidence="2" id="KW-1185">Reference proteome</keyword>
<dbReference type="Proteomes" id="UP000509750">
    <property type="component" value="Chromosome"/>
</dbReference>
<gene>
    <name evidence="1" type="ORF">HUG10_05480</name>
</gene>
<dbReference type="RefSeq" id="WP_179168601.1">
    <property type="nucleotide sequence ID" value="NZ_CP058529.1"/>
</dbReference>
<keyword evidence="1" id="KW-0378">Hydrolase</keyword>
<reference evidence="1 2" key="1">
    <citation type="submission" date="2020-07" db="EMBL/GenBank/DDBJ databases">
        <title>Gai3-2, isolated from salt lake.</title>
        <authorList>
            <person name="Cui H."/>
            <person name="Shi X."/>
        </authorList>
    </citation>
    <scope>NUCLEOTIDE SEQUENCE [LARGE SCALE GENOMIC DNA]</scope>
    <source>
        <strain evidence="1 2">Gai3-2</strain>
    </source>
</reference>
<dbReference type="Gene3D" id="3.60.15.10">
    <property type="entry name" value="Ribonuclease Z/Hydroxyacylglutathione hydrolase-like"/>
    <property type="match status" value="1"/>
</dbReference>
<protein>
    <submittedName>
        <fullName evidence="1">MBL fold metallo-hydrolase</fullName>
    </submittedName>
</protein>
<dbReference type="GO" id="GO:0016787">
    <property type="term" value="F:hydrolase activity"/>
    <property type="evidence" value="ECO:0007669"/>
    <property type="project" value="UniProtKB-KW"/>
</dbReference>
<sequence>MTIRHDSLSVEWRGYATVRIETTSGFVVYLDPGRYGVLDDYPKDGDLVCVTHDHHYDSDGIERVAARDATVVVYEGVDADRIDRDVVPVANLDRAVERVGEEDRISVGAVDVWTVPAYNDPDGPHARADGTVPHPLGLGVGYRLSIDGVSVFWPGDGDALDAYAELDVSLFLANIGGGSVPDRHESADLAERMDPDLVLPVHYGTSESLAADSAAFAADVAGRGVPVVLDERGVELSEVDAPA</sequence>
<dbReference type="EMBL" id="CP058529">
    <property type="protein sequence ID" value="QLG27026.1"/>
    <property type="molecule type" value="Genomic_DNA"/>
</dbReference>
<dbReference type="KEGG" id="halg:HUG10_05480"/>
<dbReference type="SUPFAM" id="SSF56281">
    <property type="entry name" value="Metallo-hydrolase/oxidoreductase"/>
    <property type="match status" value="1"/>
</dbReference>
<dbReference type="OrthoDB" id="337606at2157"/>
<organism evidence="1 2">
    <name type="scientific">Halorarum halophilum</name>
    <dbReference type="NCBI Taxonomy" id="2743090"/>
    <lineage>
        <taxon>Archaea</taxon>
        <taxon>Methanobacteriati</taxon>
        <taxon>Methanobacteriota</taxon>
        <taxon>Stenosarchaea group</taxon>
        <taxon>Halobacteria</taxon>
        <taxon>Halobacteriales</taxon>
        <taxon>Haloferacaceae</taxon>
        <taxon>Halorarum</taxon>
    </lineage>
</organism>
<dbReference type="AlphaFoldDB" id="A0A7D5GB01"/>
<evidence type="ECO:0000313" key="2">
    <source>
        <dbReference type="Proteomes" id="UP000509750"/>
    </source>
</evidence>
<dbReference type="InterPro" id="IPR036866">
    <property type="entry name" value="RibonucZ/Hydroxyglut_hydro"/>
</dbReference>
<evidence type="ECO:0000313" key="1">
    <source>
        <dbReference type="EMBL" id="QLG27026.1"/>
    </source>
</evidence>
<dbReference type="InterPro" id="IPR050114">
    <property type="entry name" value="UPF0173_UPF0282_UlaG_hydrolase"/>
</dbReference>
<dbReference type="PANTHER" id="PTHR43546:SF8">
    <property type="entry name" value="METALLO-BETA-LACTAMASE DOMAIN-CONTAINING PROTEIN"/>
    <property type="match status" value="1"/>
</dbReference>
<dbReference type="GeneID" id="56028263"/>
<proteinExistence type="predicted"/>
<dbReference type="PANTHER" id="PTHR43546">
    <property type="entry name" value="UPF0173 METAL-DEPENDENT HYDROLASE MJ1163-RELATED"/>
    <property type="match status" value="1"/>
</dbReference>